<sequence>MSKKKRGRPPKTPSSSQNPQTPSKDPFPIDFDALDDLNLDNLSPKKQGELLSLLDEIKNRIQKKPDPVVQDSVVHQSGTLLNKDSAEKDFDKSCTQHAQTC</sequence>
<organism evidence="2 3">
    <name type="scientific">Crotalaria pallida</name>
    <name type="common">Smooth rattlebox</name>
    <name type="synonym">Crotalaria striata</name>
    <dbReference type="NCBI Taxonomy" id="3830"/>
    <lineage>
        <taxon>Eukaryota</taxon>
        <taxon>Viridiplantae</taxon>
        <taxon>Streptophyta</taxon>
        <taxon>Embryophyta</taxon>
        <taxon>Tracheophyta</taxon>
        <taxon>Spermatophyta</taxon>
        <taxon>Magnoliopsida</taxon>
        <taxon>eudicotyledons</taxon>
        <taxon>Gunneridae</taxon>
        <taxon>Pentapetalae</taxon>
        <taxon>rosids</taxon>
        <taxon>fabids</taxon>
        <taxon>Fabales</taxon>
        <taxon>Fabaceae</taxon>
        <taxon>Papilionoideae</taxon>
        <taxon>50 kb inversion clade</taxon>
        <taxon>genistoids sensu lato</taxon>
        <taxon>core genistoids</taxon>
        <taxon>Crotalarieae</taxon>
        <taxon>Crotalaria</taxon>
    </lineage>
</organism>
<evidence type="ECO:0000313" key="3">
    <source>
        <dbReference type="Proteomes" id="UP001372338"/>
    </source>
</evidence>
<dbReference type="Proteomes" id="UP001372338">
    <property type="component" value="Unassembled WGS sequence"/>
</dbReference>
<name>A0AAN9FZ32_CROPI</name>
<reference evidence="2 3" key="1">
    <citation type="submission" date="2024-01" db="EMBL/GenBank/DDBJ databases">
        <title>The genomes of 5 underutilized Papilionoideae crops provide insights into root nodulation and disease resistanc.</title>
        <authorList>
            <person name="Yuan L."/>
        </authorList>
    </citation>
    <scope>NUCLEOTIDE SEQUENCE [LARGE SCALE GENOMIC DNA]</scope>
    <source>
        <strain evidence="2">ZHUSHIDOU_FW_LH</strain>
        <tissue evidence="2">Leaf</tissue>
    </source>
</reference>
<gene>
    <name evidence="2" type="ORF">RIF29_10533</name>
</gene>
<feature type="region of interest" description="Disordered" evidence="1">
    <location>
        <begin position="1"/>
        <end position="32"/>
    </location>
</feature>
<feature type="compositionally biased region" description="Low complexity" evidence="1">
    <location>
        <begin position="13"/>
        <end position="24"/>
    </location>
</feature>
<accession>A0AAN9FZ32</accession>
<dbReference type="AlphaFoldDB" id="A0AAN9FZ32"/>
<comment type="caution">
    <text evidence="2">The sequence shown here is derived from an EMBL/GenBank/DDBJ whole genome shotgun (WGS) entry which is preliminary data.</text>
</comment>
<evidence type="ECO:0000313" key="2">
    <source>
        <dbReference type="EMBL" id="KAK7282043.1"/>
    </source>
</evidence>
<proteinExistence type="predicted"/>
<evidence type="ECO:0000256" key="1">
    <source>
        <dbReference type="SAM" id="MobiDB-lite"/>
    </source>
</evidence>
<keyword evidence="3" id="KW-1185">Reference proteome</keyword>
<protein>
    <submittedName>
        <fullName evidence="2">Uncharacterized protein</fullName>
    </submittedName>
</protein>
<dbReference type="EMBL" id="JAYWIO010000002">
    <property type="protein sequence ID" value="KAK7282043.1"/>
    <property type="molecule type" value="Genomic_DNA"/>
</dbReference>